<evidence type="ECO:0000256" key="1">
    <source>
        <dbReference type="SAM" id="MobiDB-lite"/>
    </source>
</evidence>
<organism evidence="2 3">
    <name type="scientific">Aspergillus sclerotialis</name>
    <dbReference type="NCBI Taxonomy" id="2070753"/>
    <lineage>
        <taxon>Eukaryota</taxon>
        <taxon>Fungi</taxon>
        <taxon>Dikarya</taxon>
        <taxon>Ascomycota</taxon>
        <taxon>Pezizomycotina</taxon>
        <taxon>Eurotiomycetes</taxon>
        <taxon>Eurotiomycetidae</taxon>
        <taxon>Eurotiales</taxon>
        <taxon>Aspergillaceae</taxon>
        <taxon>Aspergillus</taxon>
        <taxon>Aspergillus subgen. Polypaecilum</taxon>
    </lineage>
</organism>
<accession>A0A3A2ZBX8</accession>
<sequence length="235" mass="25948">MSNSAGQRTLKNMSQEEINLFAEWDPAYLETLEAEASPATKKKIPMKLQDMNVSRSLKPQCPTTFEEWRASATANAPQNVKENVAAITDRFEKVNLAKSSPPSIGSNSQQSTPTSTGSSPLASTINPTAQVFTPKSIVSSDTYRNVNMDQNTSTSSTKEPQNITDSKHITEALPARRVQEGFTAPNGLFIHNRELARLSLGVKLDNNSTLYFRPSFVTDPWKNVKAMKTTCLSRY</sequence>
<proteinExistence type="predicted"/>
<evidence type="ECO:0000313" key="2">
    <source>
        <dbReference type="EMBL" id="RJE20436.1"/>
    </source>
</evidence>
<dbReference type="Proteomes" id="UP000266188">
    <property type="component" value="Unassembled WGS sequence"/>
</dbReference>
<comment type="caution">
    <text evidence="2">The sequence shown here is derived from an EMBL/GenBank/DDBJ whole genome shotgun (WGS) entry which is preliminary data.</text>
</comment>
<keyword evidence="3" id="KW-1185">Reference proteome</keyword>
<feature type="compositionally biased region" description="Low complexity" evidence="1">
    <location>
        <begin position="105"/>
        <end position="124"/>
    </location>
</feature>
<gene>
    <name evidence="2" type="ORF">PHISCL_07222</name>
</gene>
<feature type="region of interest" description="Disordered" evidence="1">
    <location>
        <begin position="97"/>
        <end position="128"/>
    </location>
</feature>
<dbReference type="EMBL" id="MVGC01000307">
    <property type="protein sequence ID" value="RJE20436.1"/>
    <property type="molecule type" value="Genomic_DNA"/>
</dbReference>
<reference evidence="3" key="1">
    <citation type="submission" date="2017-02" db="EMBL/GenBank/DDBJ databases">
        <authorList>
            <person name="Tafer H."/>
            <person name="Lopandic K."/>
        </authorList>
    </citation>
    <scope>NUCLEOTIDE SEQUENCE [LARGE SCALE GENOMIC DNA]</scope>
    <source>
        <strain evidence="3">CBS 366.77</strain>
    </source>
</reference>
<dbReference type="OrthoDB" id="5419162at2759"/>
<name>A0A3A2ZBX8_9EURO</name>
<dbReference type="AlphaFoldDB" id="A0A3A2ZBX8"/>
<protein>
    <submittedName>
        <fullName evidence="2">Uncharacterized protein</fullName>
    </submittedName>
</protein>
<evidence type="ECO:0000313" key="3">
    <source>
        <dbReference type="Proteomes" id="UP000266188"/>
    </source>
</evidence>